<keyword evidence="1" id="KW-0175">Coiled coil</keyword>
<dbReference type="EMBL" id="JBIMZQ010000014">
    <property type="protein sequence ID" value="KAL3667277.1"/>
    <property type="molecule type" value="Genomic_DNA"/>
</dbReference>
<name>A0ABD3FK45_9STRA</name>
<dbReference type="AlphaFoldDB" id="A0ABD3FK45"/>
<evidence type="ECO:0000313" key="3">
    <source>
        <dbReference type="Proteomes" id="UP001632037"/>
    </source>
</evidence>
<feature type="coiled-coil region" evidence="1">
    <location>
        <begin position="117"/>
        <end position="169"/>
    </location>
</feature>
<comment type="caution">
    <text evidence="2">The sequence shown here is derived from an EMBL/GenBank/DDBJ whole genome shotgun (WGS) entry which is preliminary data.</text>
</comment>
<keyword evidence="3" id="KW-1185">Reference proteome</keyword>
<reference evidence="2 3" key="1">
    <citation type="submission" date="2024-09" db="EMBL/GenBank/DDBJ databases">
        <title>Genome sequencing and assembly of Phytophthora oleae, isolate VK10A, causative agent of rot of olive drupes.</title>
        <authorList>
            <person name="Conti Taguali S."/>
            <person name="Riolo M."/>
            <person name="La Spada F."/>
            <person name="Cacciola S.O."/>
            <person name="Dionisio G."/>
        </authorList>
    </citation>
    <scope>NUCLEOTIDE SEQUENCE [LARGE SCALE GENOMIC DNA]</scope>
    <source>
        <strain evidence="2 3">VK10A</strain>
    </source>
</reference>
<evidence type="ECO:0000313" key="2">
    <source>
        <dbReference type="EMBL" id="KAL3667277.1"/>
    </source>
</evidence>
<proteinExistence type="predicted"/>
<organism evidence="2 3">
    <name type="scientific">Phytophthora oleae</name>
    <dbReference type="NCBI Taxonomy" id="2107226"/>
    <lineage>
        <taxon>Eukaryota</taxon>
        <taxon>Sar</taxon>
        <taxon>Stramenopiles</taxon>
        <taxon>Oomycota</taxon>
        <taxon>Peronosporomycetes</taxon>
        <taxon>Peronosporales</taxon>
        <taxon>Peronosporaceae</taxon>
        <taxon>Phytophthora</taxon>
    </lineage>
</organism>
<gene>
    <name evidence="2" type="ORF">V7S43_007509</name>
</gene>
<dbReference type="Proteomes" id="UP001632037">
    <property type="component" value="Unassembled WGS sequence"/>
</dbReference>
<sequence length="171" mass="19298">MALAHVSAQANHLAQVHAVFTDRQAEHEAHQKQFIEERVAHAREEAEKRTQELVRAISAAYGDPTALERRVDDRIQNVLMTLQDNSLIQAREMAEAQLAEQNAAGLAMETRIEAELLDVQESAVRRAEQSVQALVNKLSTDQQQLMVFQQAAASDRHELQVNLERLEKQTI</sequence>
<accession>A0ABD3FK45</accession>
<evidence type="ECO:0000256" key="1">
    <source>
        <dbReference type="SAM" id="Coils"/>
    </source>
</evidence>
<protein>
    <submittedName>
        <fullName evidence="2">Uncharacterized protein</fullName>
    </submittedName>
</protein>